<dbReference type="GO" id="GO:0009536">
    <property type="term" value="C:plastid"/>
    <property type="evidence" value="ECO:0007669"/>
    <property type="project" value="UniProtKB-SubCell"/>
</dbReference>
<gene>
    <name evidence="5" type="ORF">FCM35_KLT20078</name>
</gene>
<organism evidence="5 6">
    <name type="scientific">Carex littledalei</name>
    <dbReference type="NCBI Taxonomy" id="544730"/>
    <lineage>
        <taxon>Eukaryota</taxon>
        <taxon>Viridiplantae</taxon>
        <taxon>Streptophyta</taxon>
        <taxon>Embryophyta</taxon>
        <taxon>Tracheophyta</taxon>
        <taxon>Spermatophyta</taxon>
        <taxon>Magnoliopsida</taxon>
        <taxon>Liliopsida</taxon>
        <taxon>Poales</taxon>
        <taxon>Cyperaceae</taxon>
        <taxon>Cyperoideae</taxon>
        <taxon>Cariceae</taxon>
        <taxon>Carex</taxon>
        <taxon>Carex subgen. Euthyceras</taxon>
    </lineage>
</organism>
<comment type="subcellular location">
    <subcellularLocation>
        <location evidence="1">Plastid</location>
    </subcellularLocation>
</comment>
<keyword evidence="2" id="KW-0934">Plastid</keyword>
<dbReference type="EMBL" id="SWLB01000008">
    <property type="protein sequence ID" value="KAF3335571.1"/>
    <property type="molecule type" value="Genomic_DNA"/>
</dbReference>
<protein>
    <submittedName>
        <fullName evidence="5">Putative plastid-lipid-associated protein 12</fullName>
    </submittedName>
</protein>
<dbReference type="InterPro" id="IPR006843">
    <property type="entry name" value="PAP/fibrillin_dom"/>
</dbReference>
<keyword evidence="6" id="KW-1185">Reference proteome</keyword>
<evidence type="ECO:0000313" key="5">
    <source>
        <dbReference type="EMBL" id="KAF3335571.1"/>
    </source>
</evidence>
<evidence type="ECO:0000256" key="3">
    <source>
        <dbReference type="ARBA" id="ARBA00022946"/>
    </source>
</evidence>
<evidence type="ECO:0000259" key="4">
    <source>
        <dbReference type="Pfam" id="PF04755"/>
    </source>
</evidence>
<accession>A0A833RGI1</accession>
<dbReference type="InterPro" id="IPR039633">
    <property type="entry name" value="PAP"/>
</dbReference>
<reference evidence="5" key="1">
    <citation type="submission" date="2020-01" db="EMBL/GenBank/DDBJ databases">
        <title>Genome sequence of Kobresia littledalei, the first chromosome-level genome in the family Cyperaceae.</title>
        <authorList>
            <person name="Qu G."/>
        </authorList>
    </citation>
    <scope>NUCLEOTIDE SEQUENCE</scope>
    <source>
        <strain evidence="5">C.B.Clarke</strain>
        <tissue evidence="5">Leaf</tissue>
    </source>
</reference>
<dbReference type="OrthoDB" id="348976at2759"/>
<keyword evidence="3" id="KW-0809">Transit peptide</keyword>
<evidence type="ECO:0000256" key="2">
    <source>
        <dbReference type="ARBA" id="ARBA00022640"/>
    </source>
</evidence>
<feature type="domain" description="Plastid lipid-associated protein/fibrillin conserved" evidence="4">
    <location>
        <begin position="49"/>
        <end position="225"/>
    </location>
</feature>
<name>A0A833RGI1_9POAL</name>
<dbReference type="PANTHER" id="PTHR31906">
    <property type="entry name" value="PLASTID-LIPID-ASSOCIATED PROTEIN 4, CHLOROPLASTIC-RELATED"/>
    <property type="match status" value="1"/>
</dbReference>
<evidence type="ECO:0000313" key="6">
    <source>
        <dbReference type="Proteomes" id="UP000623129"/>
    </source>
</evidence>
<dbReference type="Proteomes" id="UP000623129">
    <property type="component" value="Unassembled WGS sequence"/>
</dbReference>
<evidence type="ECO:0000256" key="1">
    <source>
        <dbReference type="ARBA" id="ARBA00004474"/>
    </source>
</evidence>
<dbReference type="AlphaFoldDB" id="A0A833RGI1"/>
<proteinExistence type="predicted"/>
<comment type="caution">
    <text evidence="5">The sequence shown here is derived from an EMBL/GenBank/DDBJ whole genome shotgun (WGS) entry which is preliminary data.</text>
</comment>
<sequence length="398" mass="43994">MAVGVTGTAPLPLWLGSKMSSRATPGRRAVVSGAVKPSRSDRLVFTEPETKLIEALLGVQGRGRGVSPKQLLDVERAVQSLETSMGMPDPTSSNLIEGSWQLIFTTRPGTASPIQRTFVAVDSFKIFQEVYLRTDDPRVTNVVKFSDSIGELRVEAVATIKDGKRILFRFDRAAFSFKFLPFKVPYPVPFRLLGDEAKGWLDTTYLSNTGNIRISKGNKGTTFVLQKVTEPRQKLLSAIANGEGILKAIEELISSNKVKRGGDFRSFLFEKLGRSYQGRDFGSLVGEWQLLWASESDSESWSSVASRGLKGMQIIKADGQMTNWTVPFPGSRVTATGALVDNPRSKTYSVLMNEGAFQFGPLKLPFDVEENFVMEILYVDNKIRIGSIDKVTIVHLRL</sequence>
<dbReference type="Pfam" id="PF04755">
    <property type="entry name" value="PAP_fibrillin"/>
    <property type="match status" value="1"/>
</dbReference>